<dbReference type="InterPro" id="IPR050336">
    <property type="entry name" value="Chromosome_partition/occlusion"/>
</dbReference>
<evidence type="ECO:0000256" key="1">
    <source>
        <dbReference type="ARBA" id="ARBA00006295"/>
    </source>
</evidence>
<comment type="caution">
    <text evidence="5">The sequence shown here is derived from an EMBL/GenBank/DDBJ whole genome shotgun (WGS) entry which is preliminary data.</text>
</comment>
<dbReference type="Gene3D" id="1.10.10.2830">
    <property type="match status" value="1"/>
</dbReference>
<dbReference type="PANTHER" id="PTHR33375">
    <property type="entry name" value="CHROMOSOME-PARTITIONING PROTEIN PARB-RELATED"/>
    <property type="match status" value="1"/>
</dbReference>
<evidence type="ECO:0000259" key="4">
    <source>
        <dbReference type="SMART" id="SM00470"/>
    </source>
</evidence>
<dbReference type="InterPro" id="IPR003115">
    <property type="entry name" value="ParB_N"/>
</dbReference>
<evidence type="ECO:0000313" key="6">
    <source>
        <dbReference type="Proteomes" id="UP000292583"/>
    </source>
</evidence>
<dbReference type="Gene3D" id="3.90.1530.30">
    <property type="match status" value="1"/>
</dbReference>
<name>A0A4V2JQQ9_9BACT</name>
<reference evidence="5 6" key="1">
    <citation type="submission" date="2018-07" db="EMBL/GenBank/DDBJ databases">
        <title>Campylobacter zealandensis sp. nov., isolated from birds and water in New Zealand.</title>
        <authorList>
            <person name="Wilkinson D.A."/>
            <person name="Biggs P.J."/>
            <person name="French N.P."/>
            <person name="Midwinter A.C."/>
        </authorList>
    </citation>
    <scope>NUCLEOTIDE SEQUENCE [LARGE SCALE GENOMIC DNA]</scope>
    <source>
        <strain evidence="5 6">B423b</strain>
    </source>
</reference>
<dbReference type="Proteomes" id="UP000292583">
    <property type="component" value="Unassembled WGS sequence"/>
</dbReference>
<dbReference type="InterPro" id="IPR004437">
    <property type="entry name" value="ParB/RepB/Spo0J"/>
</dbReference>
<protein>
    <submittedName>
        <fullName evidence="5">ParB/RepB/Spo0J family partition protein</fullName>
    </submittedName>
</protein>
<gene>
    <name evidence="5" type="ORF">DU473_01435</name>
</gene>
<accession>A0A4V2JQQ9</accession>
<dbReference type="FunFam" id="1.10.10.2830:FF:000001">
    <property type="entry name" value="Chromosome partitioning protein ParB"/>
    <property type="match status" value="1"/>
</dbReference>
<keyword evidence="3" id="KW-0238">DNA-binding</keyword>
<dbReference type="SMART" id="SM00470">
    <property type="entry name" value="ParB"/>
    <property type="match status" value="1"/>
</dbReference>
<evidence type="ECO:0000256" key="2">
    <source>
        <dbReference type="ARBA" id="ARBA00022829"/>
    </source>
</evidence>
<dbReference type="GO" id="GO:0045881">
    <property type="term" value="P:positive regulation of sporulation resulting in formation of a cellular spore"/>
    <property type="evidence" value="ECO:0007669"/>
    <property type="project" value="TreeGrafter"/>
</dbReference>
<dbReference type="CDD" id="cd16393">
    <property type="entry name" value="SPO0J_N"/>
    <property type="match status" value="1"/>
</dbReference>
<dbReference type="InterPro" id="IPR036086">
    <property type="entry name" value="ParB/Sulfiredoxin_sf"/>
</dbReference>
<dbReference type="EMBL" id="QPGR01000002">
    <property type="protein sequence ID" value="TBR81972.1"/>
    <property type="molecule type" value="Genomic_DNA"/>
</dbReference>
<dbReference type="SUPFAM" id="SSF110849">
    <property type="entry name" value="ParB/Sulfiredoxin"/>
    <property type="match status" value="1"/>
</dbReference>
<dbReference type="GO" id="GO:0003677">
    <property type="term" value="F:DNA binding"/>
    <property type="evidence" value="ECO:0007669"/>
    <property type="project" value="UniProtKB-KW"/>
</dbReference>
<dbReference type="GO" id="GO:0005694">
    <property type="term" value="C:chromosome"/>
    <property type="evidence" value="ECO:0007669"/>
    <property type="project" value="TreeGrafter"/>
</dbReference>
<keyword evidence="2" id="KW-0159">Chromosome partition</keyword>
<proteinExistence type="inferred from homology"/>
<keyword evidence="6" id="KW-1185">Reference proteome</keyword>
<feature type="domain" description="ParB-like N-terminal" evidence="4">
    <location>
        <begin position="32"/>
        <end position="121"/>
    </location>
</feature>
<dbReference type="Pfam" id="PF02195">
    <property type="entry name" value="ParB_N"/>
    <property type="match status" value="1"/>
</dbReference>
<dbReference type="NCBIfam" id="TIGR00180">
    <property type="entry name" value="parB_part"/>
    <property type="match status" value="1"/>
</dbReference>
<evidence type="ECO:0000256" key="3">
    <source>
        <dbReference type="ARBA" id="ARBA00023125"/>
    </source>
</evidence>
<sequence>MGLNKNKGLATLIGDMDEVYSKELGLDKNKTIQIPVEKIKINPFQPRKYFNKEALDELANSIKQYGLIQPIIVLKQKDHYTLVAGERRLRAYKMLGYENILALVSDAKEEKLRELALIENIQRENLNPIELANSYKDLIEVYEITQENLASLVNKSRAQITNTLRLLNLDSSTQKLIIEGKISQGHAKILVGLNKKDEKMITNSIIGQQLSVHDTEKIVKKIKNQETINLENDLEFETEFKELIKLLNNKNFKCKKSKKNLIIHLKNIDIIKKLKQIIEKIN</sequence>
<dbReference type="InterPro" id="IPR041468">
    <property type="entry name" value="HTH_ParB/Spo0J"/>
</dbReference>
<dbReference type="AlphaFoldDB" id="A0A4V2JQQ9"/>
<evidence type="ECO:0000313" key="5">
    <source>
        <dbReference type="EMBL" id="TBR81972.1"/>
    </source>
</evidence>
<dbReference type="FunFam" id="3.90.1530.30:FF:000001">
    <property type="entry name" value="Chromosome partitioning protein ParB"/>
    <property type="match status" value="1"/>
</dbReference>
<dbReference type="GO" id="GO:0007059">
    <property type="term" value="P:chromosome segregation"/>
    <property type="evidence" value="ECO:0007669"/>
    <property type="project" value="UniProtKB-KW"/>
</dbReference>
<comment type="similarity">
    <text evidence="1">Belongs to the ParB family.</text>
</comment>
<dbReference type="Pfam" id="PF17762">
    <property type="entry name" value="HTH_ParB"/>
    <property type="match status" value="1"/>
</dbReference>
<dbReference type="RefSeq" id="WP_131164034.1">
    <property type="nucleotide sequence ID" value="NZ_QPGQ01000023.1"/>
</dbReference>
<dbReference type="OrthoDB" id="9802051at2"/>
<dbReference type="PANTHER" id="PTHR33375:SF1">
    <property type="entry name" value="CHROMOSOME-PARTITIONING PROTEIN PARB-RELATED"/>
    <property type="match status" value="1"/>
</dbReference>
<organism evidence="5 6">
    <name type="scientific">Campylobacter novaezeelandiae</name>
    <dbReference type="NCBI Taxonomy" id="2267891"/>
    <lineage>
        <taxon>Bacteria</taxon>
        <taxon>Pseudomonadati</taxon>
        <taxon>Campylobacterota</taxon>
        <taxon>Epsilonproteobacteria</taxon>
        <taxon>Campylobacterales</taxon>
        <taxon>Campylobacteraceae</taxon>
        <taxon>Campylobacter</taxon>
    </lineage>
</organism>